<proteinExistence type="predicted"/>
<dbReference type="Gene3D" id="3.60.130.30">
    <property type="match status" value="1"/>
</dbReference>
<organism evidence="3 4">
    <name type="scientific">Moesziomyces aphidis</name>
    <name type="common">Pseudozyma aphidis</name>
    <dbReference type="NCBI Taxonomy" id="84754"/>
    <lineage>
        <taxon>Eukaryota</taxon>
        <taxon>Fungi</taxon>
        <taxon>Dikarya</taxon>
        <taxon>Basidiomycota</taxon>
        <taxon>Ustilaginomycotina</taxon>
        <taxon>Ustilaginomycetes</taxon>
        <taxon>Ustilaginales</taxon>
        <taxon>Ustilaginaceae</taxon>
        <taxon>Moesziomyces</taxon>
    </lineage>
</organism>
<feature type="region of interest" description="Disordered" evidence="2">
    <location>
        <begin position="96"/>
        <end position="124"/>
    </location>
</feature>
<comment type="caution">
    <text evidence="3">The sequence shown here is derived from an EMBL/GenBank/DDBJ whole genome shotgun (WGS) entry which is preliminary data.</text>
</comment>
<accession>W3VIG3</accession>
<evidence type="ECO:0000256" key="2">
    <source>
        <dbReference type="SAM" id="MobiDB-lite"/>
    </source>
</evidence>
<dbReference type="AlphaFoldDB" id="W3VIG3"/>
<keyword evidence="1" id="KW-0175">Coiled coil</keyword>
<dbReference type="OrthoDB" id="2555528at2759"/>
<dbReference type="HOGENOM" id="CLU_737940_0_0_1"/>
<evidence type="ECO:0000256" key="1">
    <source>
        <dbReference type="SAM" id="Coils"/>
    </source>
</evidence>
<keyword evidence="4" id="KW-1185">Reference proteome</keyword>
<evidence type="ECO:0008006" key="5">
    <source>
        <dbReference type="Google" id="ProtNLM"/>
    </source>
</evidence>
<protein>
    <recommendedName>
        <fullName evidence="5">2OGFeDO JBP1/TET oxygenase domain-containing protein</fullName>
    </recommendedName>
</protein>
<feature type="coiled-coil region" evidence="1">
    <location>
        <begin position="20"/>
        <end position="47"/>
    </location>
</feature>
<dbReference type="Proteomes" id="UP000019462">
    <property type="component" value="Unassembled WGS sequence"/>
</dbReference>
<dbReference type="EMBL" id="AWNI01000018">
    <property type="protein sequence ID" value="ETS61319.1"/>
    <property type="molecule type" value="Genomic_DNA"/>
</dbReference>
<evidence type="ECO:0000313" key="4">
    <source>
        <dbReference type="Proteomes" id="UP000019462"/>
    </source>
</evidence>
<reference evidence="3 4" key="1">
    <citation type="journal article" date="2014" name="Genome Announc.">
        <title>Genome sequence of the basidiomycetous fungus Pseudozyma aphidis DSM70725, an efficient producer of biosurfactant mannosylerythritol lipids.</title>
        <authorList>
            <person name="Lorenz S."/>
            <person name="Guenther M."/>
            <person name="Grumaz C."/>
            <person name="Rupp S."/>
            <person name="Zibek S."/>
            <person name="Sohn K."/>
        </authorList>
    </citation>
    <scope>NUCLEOTIDE SEQUENCE [LARGE SCALE GENOMIC DNA]</scope>
    <source>
        <strain evidence="4">ATCC 32657 / CBS 517.83 / DSM 70725 / JCM 10318 / NBRC 10182 / NRRL Y-7954 / St-0401</strain>
    </source>
</reference>
<evidence type="ECO:0000313" key="3">
    <source>
        <dbReference type="EMBL" id="ETS61319.1"/>
    </source>
</evidence>
<name>W3VIG3_MOEAP</name>
<sequence length="375" mass="42229">MRTRSKARSSAALAALPRPVDDVKRLAAAAQRAYRAAKERERRAKQRSSKLQDIVPLPRLYPAKTPAKVLDTVQCKLLLVRLSQDTADAQVNANNLPVNLECPSSPPSPTLKRRGRPRLPATSSEKNLTLHDASTGAIILQRVAPTSLRKRQQTANSAVRGKQCLDAFLKKQSSVQLDPNRLSSVHYLGIWHTTGNGSLDFTKETREYRKQAFELLKWAKDHTRLVFNAIRPHIHPSFQANLASRAQQPLQWLKDCLSDKATRTLHPWYTTIAFFATFSPGSHRDTRDETPSVLFNFGSSMYLEIPEYGVKITVNPLDVVILNSRTHSHRTQPTTTGDDSQRWAMSCFYRSSIFNMHPCSRIAAKHIVKVFGESE</sequence>
<gene>
    <name evidence="3" type="ORF">PaG_04538</name>
</gene>